<dbReference type="PANTHER" id="PTHR15348">
    <property type="entry name" value="AT-RICH INTERACTIVE DOMAIN-CONTAINING PROTEIN ARID DOMAIN- CONTAINING PROTEIN DEAD RINGER PROTEIN B-CELL REGULATOR OF IGH TRANSCRIPTION BRIGHT"/>
    <property type="match status" value="1"/>
</dbReference>
<dbReference type="OrthoDB" id="338531at2759"/>
<comment type="caution">
    <text evidence="7">The sequence shown here is derived from an EMBL/GenBank/DDBJ whole genome shotgun (WGS) entry which is preliminary data.</text>
</comment>
<evidence type="ECO:0000259" key="6">
    <source>
        <dbReference type="PROSITE" id="PS51011"/>
    </source>
</evidence>
<dbReference type="InterPro" id="IPR001606">
    <property type="entry name" value="ARID_dom"/>
</dbReference>
<keyword evidence="1" id="KW-0805">Transcription regulation</keyword>
<dbReference type="STRING" id="133383.A0A1R0GT92"/>
<evidence type="ECO:0000313" key="7">
    <source>
        <dbReference type="EMBL" id="OLY80117.1"/>
    </source>
</evidence>
<accession>A0A1R0GT92</accession>
<dbReference type="EMBL" id="LSSL01003762">
    <property type="protein sequence ID" value="OLY80117.1"/>
    <property type="molecule type" value="Genomic_DNA"/>
</dbReference>
<evidence type="ECO:0000313" key="8">
    <source>
        <dbReference type="Proteomes" id="UP000187455"/>
    </source>
</evidence>
<keyword evidence="4" id="KW-0539">Nucleus</keyword>
<dbReference type="SUPFAM" id="SSF46774">
    <property type="entry name" value="ARID-like"/>
    <property type="match status" value="1"/>
</dbReference>
<dbReference type="Gene3D" id="1.10.150.60">
    <property type="entry name" value="ARID DNA-binding domain"/>
    <property type="match status" value="1"/>
</dbReference>
<keyword evidence="8" id="KW-1185">Reference proteome</keyword>
<dbReference type="CDD" id="cd16100">
    <property type="entry name" value="ARID"/>
    <property type="match status" value="1"/>
</dbReference>
<evidence type="ECO:0000256" key="2">
    <source>
        <dbReference type="ARBA" id="ARBA00023125"/>
    </source>
</evidence>
<feature type="domain" description="ARID" evidence="6">
    <location>
        <begin position="1"/>
        <end position="58"/>
    </location>
</feature>
<dbReference type="Pfam" id="PF01388">
    <property type="entry name" value="ARID"/>
    <property type="match status" value="1"/>
</dbReference>
<feature type="region of interest" description="Disordered" evidence="5">
    <location>
        <begin position="79"/>
        <end position="110"/>
    </location>
</feature>
<evidence type="ECO:0000256" key="5">
    <source>
        <dbReference type="SAM" id="MobiDB-lite"/>
    </source>
</evidence>
<name>A0A1R0GT92_9FUNG</name>
<keyword evidence="3" id="KW-0804">Transcription</keyword>
<keyword evidence="2" id="KW-0238">DNA-binding</keyword>
<organism evidence="7 8">
    <name type="scientific">Smittium mucronatum</name>
    <dbReference type="NCBI Taxonomy" id="133383"/>
    <lineage>
        <taxon>Eukaryota</taxon>
        <taxon>Fungi</taxon>
        <taxon>Fungi incertae sedis</taxon>
        <taxon>Zoopagomycota</taxon>
        <taxon>Kickxellomycotina</taxon>
        <taxon>Harpellomycetes</taxon>
        <taxon>Harpellales</taxon>
        <taxon>Legeriomycetaceae</taxon>
        <taxon>Smittium</taxon>
    </lineage>
</organism>
<dbReference type="GO" id="GO:0003677">
    <property type="term" value="F:DNA binding"/>
    <property type="evidence" value="ECO:0007669"/>
    <property type="project" value="UniProtKB-KW"/>
</dbReference>
<evidence type="ECO:0000256" key="4">
    <source>
        <dbReference type="ARBA" id="ARBA00023242"/>
    </source>
</evidence>
<dbReference type="PROSITE" id="PS51011">
    <property type="entry name" value="ARID"/>
    <property type="match status" value="1"/>
</dbReference>
<dbReference type="InterPro" id="IPR036431">
    <property type="entry name" value="ARID_dom_sf"/>
</dbReference>
<sequence>MDIFKRVVELGGYKAVNDTKSWKIVVDDYDFPPTCTNAAYSIKTMYLKYLSEFENVYIWKMDLNVDRFNNVRQNISTRNTINRDGTPTNRSSIKRRSNRSDSTTRLNKKISGSPFEENKLQKSELLNESPLLNISVLETKNDNINEHRKLLPQSDTPNKAVFNSFQTEKNVPGINEKLLTFKIFCKLTP</sequence>
<evidence type="ECO:0000256" key="3">
    <source>
        <dbReference type="ARBA" id="ARBA00023163"/>
    </source>
</evidence>
<dbReference type="AlphaFoldDB" id="A0A1R0GT92"/>
<dbReference type="Proteomes" id="UP000187455">
    <property type="component" value="Unassembled WGS sequence"/>
</dbReference>
<dbReference type="InterPro" id="IPR045147">
    <property type="entry name" value="ARI3A/B/C"/>
</dbReference>
<feature type="compositionally biased region" description="Polar residues" evidence="5">
    <location>
        <begin position="79"/>
        <end position="89"/>
    </location>
</feature>
<dbReference type="PANTHER" id="PTHR15348:SF0">
    <property type="entry name" value="PROTEIN DEAD RINGER"/>
    <property type="match status" value="1"/>
</dbReference>
<protein>
    <submittedName>
        <fullName evidence="7">AT-rich interactive domain-containing protein 2</fullName>
    </submittedName>
</protein>
<reference evidence="7 8" key="1">
    <citation type="journal article" date="2016" name="Mol. Biol. Evol.">
        <title>Genome-Wide Survey of Gut Fungi (Harpellales) Reveals the First Horizontally Transferred Ubiquitin Gene from a Mosquito Host.</title>
        <authorList>
            <person name="Wang Y."/>
            <person name="White M.M."/>
            <person name="Kvist S."/>
            <person name="Moncalvo J.M."/>
        </authorList>
    </citation>
    <scope>NUCLEOTIDE SEQUENCE [LARGE SCALE GENOMIC DNA]</scope>
    <source>
        <strain evidence="7 8">ALG-7-W6</strain>
    </source>
</reference>
<dbReference type="GO" id="GO:0006357">
    <property type="term" value="P:regulation of transcription by RNA polymerase II"/>
    <property type="evidence" value="ECO:0007669"/>
    <property type="project" value="InterPro"/>
</dbReference>
<dbReference type="GO" id="GO:0005634">
    <property type="term" value="C:nucleus"/>
    <property type="evidence" value="ECO:0007669"/>
    <property type="project" value="TreeGrafter"/>
</dbReference>
<proteinExistence type="predicted"/>
<evidence type="ECO:0000256" key="1">
    <source>
        <dbReference type="ARBA" id="ARBA00023015"/>
    </source>
</evidence>
<gene>
    <name evidence="7" type="ORF">AYI68_g5796</name>
</gene>